<keyword evidence="3" id="KW-1185">Reference proteome</keyword>
<dbReference type="OrthoDB" id="3258969at2759"/>
<evidence type="ECO:0000313" key="3">
    <source>
        <dbReference type="Proteomes" id="UP000217199"/>
    </source>
</evidence>
<feature type="region of interest" description="Disordered" evidence="1">
    <location>
        <begin position="35"/>
        <end position="79"/>
    </location>
</feature>
<name>A0A286U648_9AGAM</name>
<organism evidence="2 3">
    <name type="scientific">Pyrrhoderma noxium</name>
    <dbReference type="NCBI Taxonomy" id="2282107"/>
    <lineage>
        <taxon>Eukaryota</taxon>
        <taxon>Fungi</taxon>
        <taxon>Dikarya</taxon>
        <taxon>Basidiomycota</taxon>
        <taxon>Agaricomycotina</taxon>
        <taxon>Agaricomycetes</taxon>
        <taxon>Hymenochaetales</taxon>
        <taxon>Hymenochaetaceae</taxon>
        <taxon>Pyrrhoderma</taxon>
    </lineage>
</organism>
<feature type="region of interest" description="Disordered" evidence="1">
    <location>
        <begin position="231"/>
        <end position="252"/>
    </location>
</feature>
<evidence type="ECO:0000256" key="1">
    <source>
        <dbReference type="SAM" id="MobiDB-lite"/>
    </source>
</evidence>
<accession>A0A286U648</accession>
<dbReference type="InParanoid" id="A0A286U648"/>
<proteinExistence type="predicted"/>
<reference evidence="2 3" key="1">
    <citation type="journal article" date="2017" name="Mol. Ecol.">
        <title>Comparative and population genomic landscape of Phellinus noxius: A hypervariable fungus causing root rot in trees.</title>
        <authorList>
            <person name="Chung C.L."/>
            <person name="Lee T.J."/>
            <person name="Akiba M."/>
            <person name="Lee H.H."/>
            <person name="Kuo T.H."/>
            <person name="Liu D."/>
            <person name="Ke H.M."/>
            <person name="Yokoi T."/>
            <person name="Roa M.B."/>
            <person name="Lu M.J."/>
            <person name="Chang Y.Y."/>
            <person name="Ann P.J."/>
            <person name="Tsai J.N."/>
            <person name="Chen C.Y."/>
            <person name="Tzean S.S."/>
            <person name="Ota Y."/>
            <person name="Hattori T."/>
            <person name="Sahashi N."/>
            <person name="Liou R.F."/>
            <person name="Kikuchi T."/>
            <person name="Tsai I.J."/>
        </authorList>
    </citation>
    <scope>NUCLEOTIDE SEQUENCE [LARGE SCALE GENOMIC DNA]</scope>
    <source>
        <strain evidence="2 3">FFPRI411160</strain>
    </source>
</reference>
<protein>
    <submittedName>
        <fullName evidence="2">Uncharacterized protein</fullName>
    </submittedName>
</protein>
<dbReference type="EMBL" id="NBII01000011">
    <property type="protein sequence ID" value="PAV15030.1"/>
    <property type="molecule type" value="Genomic_DNA"/>
</dbReference>
<feature type="compositionally biased region" description="Low complexity" evidence="1">
    <location>
        <begin position="45"/>
        <end position="57"/>
    </location>
</feature>
<gene>
    <name evidence="2" type="ORF">PNOK_0958300</name>
</gene>
<dbReference type="AlphaFoldDB" id="A0A286U648"/>
<comment type="caution">
    <text evidence="2">The sequence shown here is derived from an EMBL/GenBank/DDBJ whole genome shotgun (WGS) entry which is preliminary data.</text>
</comment>
<evidence type="ECO:0000313" key="2">
    <source>
        <dbReference type="EMBL" id="PAV15030.1"/>
    </source>
</evidence>
<sequence length="265" mass="28243">MIPRTVKRFSSSSSASARAGIKSLLCGSESAEVSYQTKTFEDEPSNSPSPFASPSTSRRGSQSAGFGARRDSFKSGLLNSMTPLDTSVAPAGARPFSASAANGYASAGSGEHGAYNFTPKELAAVKKRVEEEFLLKSVTRAPIRHRRPSSKVPYEFEEDGTGETLHPSGFVVPTPGDAPAELQADTRVRPAILNRGIPESVITFADLKELATAENTTRPGKVPQEVLGLNGTVEHPSGFIPPSPQHPDMEGVKEHYKPAVKLHQN</sequence>
<dbReference type="Proteomes" id="UP000217199">
    <property type="component" value="Unassembled WGS sequence"/>
</dbReference>